<dbReference type="AlphaFoldDB" id="A0A239EDG9"/>
<accession>A0A239EDG9</accession>
<keyword evidence="2" id="KW-1185">Reference proteome</keyword>
<dbReference type="RefSeq" id="WP_141233779.1">
    <property type="nucleotide sequence ID" value="NZ_FZOH01000004.1"/>
</dbReference>
<evidence type="ECO:0000313" key="1">
    <source>
        <dbReference type="EMBL" id="SNS42647.1"/>
    </source>
</evidence>
<reference evidence="2" key="1">
    <citation type="submission" date="2017-06" db="EMBL/GenBank/DDBJ databases">
        <authorList>
            <person name="Varghese N."/>
            <person name="Submissions S."/>
        </authorList>
    </citation>
    <scope>NUCLEOTIDE SEQUENCE [LARGE SCALE GENOMIC DNA]</scope>
    <source>
        <strain evidence="2">DSM 45423</strain>
    </source>
</reference>
<organism evidence="1 2">
    <name type="scientific">Geodermatophilus saharensis</name>
    <dbReference type="NCBI Taxonomy" id="1137994"/>
    <lineage>
        <taxon>Bacteria</taxon>
        <taxon>Bacillati</taxon>
        <taxon>Actinomycetota</taxon>
        <taxon>Actinomycetes</taxon>
        <taxon>Geodermatophilales</taxon>
        <taxon>Geodermatophilaceae</taxon>
        <taxon>Geodermatophilus</taxon>
    </lineage>
</organism>
<evidence type="ECO:0008006" key="3">
    <source>
        <dbReference type="Google" id="ProtNLM"/>
    </source>
</evidence>
<evidence type="ECO:0000313" key="2">
    <source>
        <dbReference type="Proteomes" id="UP000198386"/>
    </source>
</evidence>
<sequence length="246" mass="26283">MSVPQEVVLPPLTGALDRLWDLVLDLAGRLDPSGWVLVGGQMVMLHGLAAGRTPTRASQDVDLLADLLTDPAGLSRCVQAVRQLDLEPQPDSSGKVYRFRRGADGAVVDVLAPDHSPPRWSLRTAAGGETIRVEGGRQALERAVRLTVVRGARSAVVPVPDVLGALVLKAAAWTADNRDRGRHSGDAAFLTSLVSDPLAERARFVGSDRKRLRRLDAVLGDPDAAEWRALGDAAGDGFTTWRLLLG</sequence>
<proteinExistence type="predicted"/>
<gene>
    <name evidence="1" type="ORF">SAMN04488107_2502</name>
</gene>
<dbReference type="Proteomes" id="UP000198386">
    <property type="component" value="Unassembled WGS sequence"/>
</dbReference>
<name>A0A239EDG9_9ACTN</name>
<dbReference type="OrthoDB" id="5175769at2"/>
<dbReference type="EMBL" id="FZOH01000004">
    <property type="protein sequence ID" value="SNS42647.1"/>
    <property type="molecule type" value="Genomic_DNA"/>
</dbReference>
<protein>
    <recommendedName>
        <fullName evidence="3">Nucleotidyl transferase AbiEii toxin, Type IV TA system</fullName>
    </recommendedName>
</protein>